<evidence type="ECO:0000256" key="1">
    <source>
        <dbReference type="ARBA" id="ARBA00022801"/>
    </source>
</evidence>
<proteinExistence type="predicted"/>
<keyword evidence="1" id="KW-0378">Hydrolase</keyword>
<dbReference type="Gene3D" id="3.40.140.10">
    <property type="entry name" value="Cytidine Deaminase, domain 2"/>
    <property type="match status" value="1"/>
</dbReference>
<gene>
    <name evidence="3" type="ORF">LCGC14_1535160</name>
</gene>
<organism evidence="3">
    <name type="scientific">marine sediment metagenome</name>
    <dbReference type="NCBI Taxonomy" id="412755"/>
    <lineage>
        <taxon>unclassified sequences</taxon>
        <taxon>metagenomes</taxon>
        <taxon>ecological metagenomes</taxon>
    </lineage>
</organism>
<comment type="caution">
    <text evidence="3">The sequence shown here is derived from an EMBL/GenBank/DDBJ whole genome shotgun (WGS) entry which is preliminary data.</text>
</comment>
<dbReference type="InterPro" id="IPR002125">
    <property type="entry name" value="CMP_dCMP_dom"/>
</dbReference>
<reference evidence="3" key="1">
    <citation type="journal article" date="2015" name="Nature">
        <title>Complex archaea that bridge the gap between prokaryotes and eukaryotes.</title>
        <authorList>
            <person name="Spang A."/>
            <person name="Saw J.H."/>
            <person name="Jorgensen S.L."/>
            <person name="Zaremba-Niedzwiedzka K."/>
            <person name="Martijn J."/>
            <person name="Lind A.E."/>
            <person name="van Eijk R."/>
            <person name="Schleper C."/>
            <person name="Guy L."/>
            <person name="Ettema T.J."/>
        </authorList>
    </citation>
    <scope>NUCLEOTIDE SEQUENCE</scope>
</reference>
<dbReference type="GO" id="GO:0004132">
    <property type="term" value="F:dCMP deaminase activity"/>
    <property type="evidence" value="ECO:0007669"/>
    <property type="project" value="TreeGrafter"/>
</dbReference>
<dbReference type="GO" id="GO:0005737">
    <property type="term" value="C:cytoplasm"/>
    <property type="evidence" value="ECO:0007669"/>
    <property type="project" value="TreeGrafter"/>
</dbReference>
<sequence>MDKETQKHVLWIDIAERVSKESKDRSTKVGCVIVSPDNTILSTGWNGFPRGVDDKDDAKHERPAKYEWSEHSERNAIFNAAREGIKLKGATAYLNYTPYAICVPCVRALHQSGIIRFVGPDRPFGGAGVGTAYDIDVINRQMIEETGLEIIVIEGWK</sequence>
<accession>A0A0F9IUR2</accession>
<dbReference type="InterPro" id="IPR016193">
    <property type="entry name" value="Cytidine_deaminase-like"/>
</dbReference>
<dbReference type="InterPro" id="IPR015517">
    <property type="entry name" value="dCMP_deaminase-rel"/>
</dbReference>
<dbReference type="EMBL" id="LAZR01011553">
    <property type="protein sequence ID" value="KKM61089.1"/>
    <property type="molecule type" value="Genomic_DNA"/>
</dbReference>
<dbReference type="SUPFAM" id="SSF53927">
    <property type="entry name" value="Cytidine deaminase-like"/>
    <property type="match status" value="1"/>
</dbReference>
<evidence type="ECO:0000259" key="2">
    <source>
        <dbReference type="PROSITE" id="PS51747"/>
    </source>
</evidence>
<dbReference type="AlphaFoldDB" id="A0A0F9IUR2"/>
<dbReference type="Pfam" id="PF00383">
    <property type="entry name" value="dCMP_cyt_deam_1"/>
    <property type="match status" value="1"/>
</dbReference>
<evidence type="ECO:0000313" key="3">
    <source>
        <dbReference type="EMBL" id="KKM61089.1"/>
    </source>
</evidence>
<feature type="domain" description="CMP/dCMP-type deaminase" evidence="2">
    <location>
        <begin position="10"/>
        <end position="130"/>
    </location>
</feature>
<protein>
    <recommendedName>
        <fullName evidence="2">CMP/dCMP-type deaminase domain-containing protein</fullName>
    </recommendedName>
</protein>
<dbReference type="PANTHER" id="PTHR11086">
    <property type="entry name" value="DEOXYCYTIDYLATE DEAMINASE-RELATED"/>
    <property type="match status" value="1"/>
</dbReference>
<dbReference type="PROSITE" id="PS51747">
    <property type="entry name" value="CYT_DCMP_DEAMINASES_2"/>
    <property type="match status" value="1"/>
</dbReference>
<dbReference type="PANTHER" id="PTHR11086:SF18">
    <property type="entry name" value="DEOXYCYTIDYLATE DEAMINASE"/>
    <property type="match status" value="1"/>
</dbReference>
<name>A0A0F9IUR2_9ZZZZ</name>